<sequence>MAFRRHSMKSKPLLNREQLLQSIVRDRNLLKEYFQDLATNKSKSAEQKEPSTIALNQKTMHMQQRDSYDLFFESACISIKSLPPKLAAEAKSRISQIITEFELRAISQQEAQQEKEKEKEKQQIAKTMRRANESALEPSSEIVYEFQAYS</sequence>
<dbReference type="AlphaFoldDB" id="A0A6J1M799"/>
<gene>
    <name evidence="5" type="primary">LOC111603626</name>
</gene>
<keyword evidence="4" id="KW-1185">Reference proteome</keyword>
<dbReference type="GeneID" id="111603626"/>
<evidence type="ECO:0000313" key="5">
    <source>
        <dbReference type="RefSeq" id="XP_023177062.1"/>
    </source>
</evidence>
<organism evidence="4 5">
    <name type="scientific">Drosophila hydei</name>
    <name type="common">Fruit fly</name>
    <dbReference type="NCBI Taxonomy" id="7224"/>
    <lineage>
        <taxon>Eukaryota</taxon>
        <taxon>Metazoa</taxon>
        <taxon>Ecdysozoa</taxon>
        <taxon>Arthropoda</taxon>
        <taxon>Hexapoda</taxon>
        <taxon>Insecta</taxon>
        <taxon>Pterygota</taxon>
        <taxon>Neoptera</taxon>
        <taxon>Endopterygota</taxon>
        <taxon>Diptera</taxon>
        <taxon>Brachycera</taxon>
        <taxon>Muscomorpha</taxon>
        <taxon>Ephydroidea</taxon>
        <taxon>Drosophilidae</taxon>
        <taxon>Drosophila</taxon>
    </lineage>
</organism>
<evidence type="ECO:0000259" key="3">
    <source>
        <dbReference type="PROSITE" id="PS51031"/>
    </source>
</evidence>
<feature type="region of interest" description="Disordered" evidence="2">
    <location>
        <begin position="108"/>
        <end position="138"/>
    </location>
</feature>
<feature type="compositionally biased region" description="Basic and acidic residues" evidence="2">
    <location>
        <begin position="112"/>
        <end position="123"/>
    </location>
</feature>
<evidence type="ECO:0000313" key="4">
    <source>
        <dbReference type="Proteomes" id="UP000504633"/>
    </source>
</evidence>
<reference evidence="5" key="1">
    <citation type="submission" date="2025-08" db="UniProtKB">
        <authorList>
            <consortium name="RefSeq"/>
        </authorList>
    </citation>
    <scope>IDENTIFICATION</scope>
    <source>
        <strain evidence="5">15085-1641.00</strain>
        <tissue evidence="5">Whole body</tissue>
    </source>
</reference>
<comment type="subcellular location">
    <subcellularLocation>
        <location evidence="1">Nucleus</location>
    </subcellularLocation>
</comment>
<dbReference type="Pfam" id="PF02944">
    <property type="entry name" value="BESS"/>
    <property type="match status" value="1"/>
</dbReference>
<dbReference type="InterPro" id="IPR004210">
    <property type="entry name" value="BESS_motif"/>
</dbReference>
<name>A0A6J1M799_DROHY</name>
<dbReference type="PROSITE" id="PS51031">
    <property type="entry name" value="BESS"/>
    <property type="match status" value="1"/>
</dbReference>
<dbReference type="OMA" id="MQQRDSY"/>
<keyword evidence="1" id="KW-0539">Nucleus</keyword>
<accession>A0A6J1M799</accession>
<dbReference type="GO" id="GO:0005634">
    <property type="term" value="C:nucleus"/>
    <property type="evidence" value="ECO:0007669"/>
    <property type="project" value="UniProtKB-SubCell"/>
</dbReference>
<feature type="domain" description="BESS" evidence="3">
    <location>
        <begin position="65"/>
        <end position="104"/>
    </location>
</feature>
<evidence type="ECO:0000256" key="2">
    <source>
        <dbReference type="SAM" id="MobiDB-lite"/>
    </source>
</evidence>
<dbReference type="OrthoDB" id="6487365at2759"/>
<dbReference type="GO" id="GO:0003677">
    <property type="term" value="F:DNA binding"/>
    <property type="evidence" value="ECO:0007669"/>
    <property type="project" value="InterPro"/>
</dbReference>
<evidence type="ECO:0000256" key="1">
    <source>
        <dbReference type="PROSITE-ProRule" id="PRU00371"/>
    </source>
</evidence>
<proteinExistence type="predicted"/>
<protein>
    <submittedName>
        <fullName evidence="5">Protein suppressor of variegation 3-7</fullName>
    </submittedName>
</protein>
<dbReference type="RefSeq" id="XP_023177062.1">
    <property type="nucleotide sequence ID" value="XM_023321294.1"/>
</dbReference>
<dbReference type="Proteomes" id="UP000504633">
    <property type="component" value="Unplaced"/>
</dbReference>
<dbReference type="KEGG" id="dhe:111603626"/>